<feature type="coiled-coil region" evidence="1">
    <location>
        <begin position="395"/>
        <end position="433"/>
    </location>
</feature>
<gene>
    <name evidence="4" type="ORF">E8M12_00700</name>
</gene>
<evidence type="ECO:0000313" key="4">
    <source>
        <dbReference type="EMBL" id="TKB47699.1"/>
    </source>
</evidence>
<dbReference type="RefSeq" id="WP_136734147.1">
    <property type="nucleotide sequence ID" value="NZ_SWDB01000002.1"/>
</dbReference>
<evidence type="ECO:0000313" key="5">
    <source>
        <dbReference type="Proteomes" id="UP000307999"/>
    </source>
</evidence>
<name>A0A4U1BA63_9GAMM</name>
<dbReference type="EMBL" id="SWDB01000002">
    <property type="protein sequence ID" value="TKB47699.1"/>
    <property type="molecule type" value="Genomic_DNA"/>
</dbReference>
<keyword evidence="5" id="KW-1185">Reference proteome</keyword>
<dbReference type="Proteomes" id="UP000307999">
    <property type="component" value="Unassembled WGS sequence"/>
</dbReference>
<sequence length="746" mass="86568">MTWVSCLLLQWMVMGVATSAQAITIVDEQPANKEMKNPIALPDQVVDELNQWITSWWQKIDRGVGAFEEFNKEFAEKIPTIESIRTRRIADFITHIGELDEFINRNDILLDTNNQTEWIYFKAHRATFLNDIERAKQLHQLLVNHHDPKTRLRAHSNLLNLGVLSENYDLMLEHHQIIVESLPDIADFPLKDLLLLTLGYFYNHIGEFNQAQQTFAQVNAAGLPPRRQCVIALHMLETTIGLQRTTEVFENLQRTEHLCLKSHEPAILNAALIETAHYFLNQHAPEKISDFIKKYQRIIETNTFQRMNNQHMLLHYYWQAGEDELASRYAQQLTAELESLEQMQHFNRWVTASYKLLADYHYATNALDLAQAFLDHYQRHLQRSLQDEQSKAQSREFVRLAKQNAEQQRVKLKQRLLANNVKQQRNFTQLQHELQHQLVLQYSLLSLAVITLMLYVYLRRYQHILSPLKRQLSLDVTSSALNRTAFEKEAVTALNSWRQQSAGVGALIIRLPDTCNNKHDDLSSIDRKLVCETGNPEEVSEVQYQIEVNQRQQIRLTVNLTRQLAQQALQIRQPACYPPRNSWLQRTAAWYQTRLRGQKWLRDGRFFLLARTSHQQLILLLGDMDKKHTLTFATKLQQTISKQLGHQGAIGVTHSDNSGYRFRYLMMDLTGALRLAQQQGKHNIARQDDNSAQAMPAYCPQTVIESPNYRTTPVFDELHDMPFSHGANDRLTPGHQPLEAEDATRG</sequence>
<evidence type="ECO:0000256" key="1">
    <source>
        <dbReference type="SAM" id="Coils"/>
    </source>
</evidence>
<evidence type="ECO:0000256" key="3">
    <source>
        <dbReference type="SAM" id="SignalP"/>
    </source>
</evidence>
<keyword evidence="1" id="KW-0175">Coiled coil</keyword>
<feature type="signal peptide" evidence="3">
    <location>
        <begin position="1"/>
        <end position="22"/>
    </location>
</feature>
<dbReference type="OrthoDB" id="9803824at2"/>
<organism evidence="4 5">
    <name type="scientific">Thalassotalea mangrovi</name>
    <dbReference type="NCBI Taxonomy" id="2572245"/>
    <lineage>
        <taxon>Bacteria</taxon>
        <taxon>Pseudomonadati</taxon>
        <taxon>Pseudomonadota</taxon>
        <taxon>Gammaproteobacteria</taxon>
        <taxon>Alteromonadales</taxon>
        <taxon>Colwelliaceae</taxon>
        <taxon>Thalassotalea</taxon>
    </lineage>
</organism>
<comment type="caution">
    <text evidence="4">The sequence shown here is derived from an EMBL/GenBank/DDBJ whole genome shotgun (WGS) entry which is preliminary data.</text>
</comment>
<accession>A0A4U1BA63</accession>
<keyword evidence="3" id="KW-0732">Signal</keyword>
<evidence type="ECO:0000256" key="2">
    <source>
        <dbReference type="SAM" id="MobiDB-lite"/>
    </source>
</evidence>
<feature type="region of interest" description="Disordered" evidence="2">
    <location>
        <begin position="722"/>
        <end position="746"/>
    </location>
</feature>
<evidence type="ECO:0008006" key="6">
    <source>
        <dbReference type="Google" id="ProtNLM"/>
    </source>
</evidence>
<protein>
    <recommendedName>
        <fullName evidence="6">Tetratricopeptide repeat protein</fullName>
    </recommendedName>
</protein>
<proteinExistence type="predicted"/>
<feature type="chain" id="PRO_5020595576" description="Tetratricopeptide repeat protein" evidence="3">
    <location>
        <begin position="23"/>
        <end position="746"/>
    </location>
</feature>
<reference evidence="4 5" key="1">
    <citation type="submission" date="2019-04" db="EMBL/GenBank/DDBJ databases">
        <title>Thalassotalea guangxiensis sp. nov., isolated from sediment of the coastal wetland.</title>
        <authorList>
            <person name="Zheng S."/>
            <person name="Zhang D."/>
        </authorList>
    </citation>
    <scope>NUCLEOTIDE SEQUENCE [LARGE SCALE GENOMIC DNA]</scope>
    <source>
        <strain evidence="4 5">ZS-4</strain>
    </source>
</reference>
<dbReference type="AlphaFoldDB" id="A0A4U1BA63"/>